<reference evidence="6 7" key="1">
    <citation type="journal article" date="2017" name="Curr. Biol.">
        <title>The Evolution of Venom by Co-option of Single-Copy Genes.</title>
        <authorList>
            <person name="Martinson E.O."/>
            <person name="Mrinalini"/>
            <person name="Kelkar Y.D."/>
            <person name="Chang C.H."/>
            <person name="Werren J.H."/>
        </authorList>
    </citation>
    <scope>NUCLEOTIDE SEQUENCE [LARGE SCALE GENOMIC DNA]</scope>
    <source>
        <strain evidence="6 7">Alberta</strain>
        <tissue evidence="6">Whole body</tissue>
    </source>
</reference>
<evidence type="ECO:0000256" key="2">
    <source>
        <dbReference type="ARBA" id="ARBA00022824"/>
    </source>
</evidence>
<name>A0A232F430_9HYME</name>
<dbReference type="SUPFAM" id="SSF52833">
    <property type="entry name" value="Thioredoxin-like"/>
    <property type="match status" value="1"/>
</dbReference>
<dbReference type="GO" id="GO:0005788">
    <property type="term" value="C:endoplasmic reticulum lumen"/>
    <property type="evidence" value="ECO:0007669"/>
    <property type="project" value="InterPro"/>
</dbReference>
<keyword evidence="2" id="KW-0256">Endoplasmic reticulum</keyword>
<dbReference type="FunFam" id="3.40.30.10:FF:000133">
    <property type="entry name" value="Endoplasmic reticulum resident protein 29"/>
    <property type="match status" value="1"/>
</dbReference>
<dbReference type="Proteomes" id="UP000215335">
    <property type="component" value="Unassembled WGS sequence"/>
</dbReference>
<dbReference type="OrthoDB" id="417262at2759"/>
<evidence type="ECO:0000259" key="5">
    <source>
        <dbReference type="Pfam" id="PF07912"/>
    </source>
</evidence>
<dbReference type="SUPFAM" id="SSF47933">
    <property type="entry name" value="ERP29 C domain-like"/>
    <property type="match status" value="1"/>
</dbReference>
<dbReference type="InterPro" id="IPR011679">
    <property type="entry name" value="ERp29_C"/>
</dbReference>
<dbReference type="Pfam" id="PF07749">
    <property type="entry name" value="ERp29"/>
    <property type="match status" value="1"/>
</dbReference>
<dbReference type="PANTHER" id="PTHR12211:SF0">
    <property type="entry name" value="ENDOPLASMIC RETICULUM RESIDENT PROTEIN 29"/>
    <property type="match status" value="1"/>
</dbReference>
<dbReference type="Gene3D" id="3.40.30.10">
    <property type="entry name" value="Glutaredoxin"/>
    <property type="match status" value="1"/>
</dbReference>
<dbReference type="AlphaFoldDB" id="A0A232F430"/>
<dbReference type="CDD" id="cd00238">
    <property type="entry name" value="ERp29c"/>
    <property type="match status" value="1"/>
</dbReference>
<dbReference type="STRING" id="543379.A0A232F430"/>
<dbReference type="InterPro" id="IPR012883">
    <property type="entry name" value="ERp29_N"/>
</dbReference>
<feature type="domain" description="ERp29 N-terminal" evidence="5">
    <location>
        <begin position="28"/>
        <end position="152"/>
    </location>
</feature>
<sequence>MMRRVFLTIISALVAFCTEMEFSAADDCRACVQLNFFSFDKVIPKFKAAVVKFDVAFPYGEKHEEFSKVAMSSRDSMDLLVAEVGVKDFGNKDNSELAQRYGVSKDDYPVVLLFIQGKTEPYKFVAETDADFTADNIKRFVKKKSGVYLGLPGCVEKLDRLAEEFRTSSEKDRQEILNKAKVFEDTLPEEHRPAAKVYVKTMERIMERGDVFVQTEHTRIEGLLKGKLSSDKKRTMEERRNILQSFTHRDEL</sequence>
<accession>A0A232F430</accession>
<comment type="caution">
    <text evidence="6">The sequence shown here is derived from an EMBL/GenBank/DDBJ whole genome shotgun (WGS) entry which is preliminary data.</text>
</comment>
<dbReference type="GO" id="GO:0009306">
    <property type="term" value="P:protein secretion"/>
    <property type="evidence" value="ECO:0007669"/>
    <property type="project" value="InterPro"/>
</dbReference>
<dbReference type="InterPro" id="IPR036249">
    <property type="entry name" value="Thioredoxin-like_sf"/>
</dbReference>
<feature type="chain" id="PRO_5013053877" description="Endoplasmic reticulum resident protein 29" evidence="3">
    <location>
        <begin position="26"/>
        <end position="252"/>
    </location>
</feature>
<evidence type="ECO:0000259" key="4">
    <source>
        <dbReference type="Pfam" id="PF07749"/>
    </source>
</evidence>
<organism evidence="6 7">
    <name type="scientific">Trichomalopsis sarcophagae</name>
    <dbReference type="NCBI Taxonomy" id="543379"/>
    <lineage>
        <taxon>Eukaryota</taxon>
        <taxon>Metazoa</taxon>
        <taxon>Ecdysozoa</taxon>
        <taxon>Arthropoda</taxon>
        <taxon>Hexapoda</taxon>
        <taxon>Insecta</taxon>
        <taxon>Pterygota</taxon>
        <taxon>Neoptera</taxon>
        <taxon>Endopterygota</taxon>
        <taxon>Hymenoptera</taxon>
        <taxon>Apocrita</taxon>
        <taxon>Proctotrupomorpha</taxon>
        <taxon>Chalcidoidea</taxon>
        <taxon>Pteromalidae</taxon>
        <taxon>Pteromalinae</taxon>
        <taxon>Trichomalopsis</taxon>
    </lineage>
</organism>
<dbReference type="InterPro" id="IPR036356">
    <property type="entry name" value="ERp29_C_sf"/>
</dbReference>
<evidence type="ECO:0000313" key="6">
    <source>
        <dbReference type="EMBL" id="OXU25289.1"/>
    </source>
</evidence>
<dbReference type="Gene3D" id="1.20.1150.12">
    <property type="entry name" value="Endoplasmic reticulum resident protein 29, C-terminal domain"/>
    <property type="match status" value="1"/>
</dbReference>
<dbReference type="PANTHER" id="PTHR12211">
    <property type="entry name" value="ENDOPLASMIC RETICULUM PROTEIN ERP29"/>
    <property type="match status" value="1"/>
</dbReference>
<evidence type="ECO:0000256" key="3">
    <source>
        <dbReference type="SAM" id="SignalP"/>
    </source>
</evidence>
<protein>
    <recommendedName>
        <fullName evidence="1">Endoplasmic reticulum resident protein 29</fullName>
    </recommendedName>
</protein>
<dbReference type="EMBL" id="NNAY01001062">
    <property type="protein sequence ID" value="OXU25289.1"/>
    <property type="molecule type" value="Genomic_DNA"/>
</dbReference>
<feature type="signal peptide" evidence="3">
    <location>
        <begin position="1"/>
        <end position="25"/>
    </location>
</feature>
<evidence type="ECO:0000313" key="7">
    <source>
        <dbReference type="Proteomes" id="UP000215335"/>
    </source>
</evidence>
<gene>
    <name evidence="6" type="ORF">TSAR_017024</name>
</gene>
<dbReference type="InterPro" id="IPR016855">
    <property type="entry name" value="ERp29"/>
</dbReference>
<proteinExistence type="predicted"/>
<evidence type="ECO:0000256" key="1">
    <source>
        <dbReference type="ARBA" id="ARBA00014173"/>
    </source>
</evidence>
<keyword evidence="3" id="KW-0732">Signal</keyword>
<dbReference type="FunFam" id="1.20.1150.12:FF:000001">
    <property type="entry name" value="Endoplasmic reticulum resident protein 29"/>
    <property type="match status" value="1"/>
</dbReference>
<dbReference type="Pfam" id="PF07912">
    <property type="entry name" value="ERp29_N"/>
    <property type="match status" value="1"/>
</dbReference>
<keyword evidence="7" id="KW-1185">Reference proteome</keyword>
<feature type="domain" description="Endoplasmic reticulum resident protein 29 C-terminal" evidence="4">
    <location>
        <begin position="153"/>
        <end position="246"/>
    </location>
</feature>